<comment type="catalytic activity">
    <reaction evidence="1">
        <text>ATP + protein L-histidine = ADP + protein N-phospho-L-histidine.</text>
        <dbReference type="EC" id="2.7.13.3"/>
    </reaction>
</comment>
<accession>A0A7K0G036</accession>
<dbReference type="GO" id="GO:0030295">
    <property type="term" value="F:protein kinase activator activity"/>
    <property type="evidence" value="ECO:0007669"/>
    <property type="project" value="TreeGrafter"/>
</dbReference>
<dbReference type="InterPro" id="IPR003594">
    <property type="entry name" value="HATPase_dom"/>
</dbReference>
<gene>
    <name evidence="9" type="ORF">GJU39_10795</name>
</gene>
<dbReference type="EC" id="2.7.13.3" evidence="2"/>
<keyword evidence="3" id="KW-0808">Transferase</keyword>
<sequence>MINTINKRITILINLICFSFLRVDEALGDVFIGLSDTTGIGLYFCSEIIKLHNCKIWVESELGKGSTFYFTLPKEFVSIQHSE</sequence>
<keyword evidence="5" id="KW-0418">Kinase</keyword>
<name>A0A7K0G036_9SPHI</name>
<keyword evidence="7" id="KW-0902">Two-component regulatory system</keyword>
<evidence type="ECO:0000256" key="4">
    <source>
        <dbReference type="ARBA" id="ARBA00022741"/>
    </source>
</evidence>
<feature type="domain" description="Histidine kinase/HSP90-like ATPase" evidence="8">
    <location>
        <begin position="37"/>
        <end position="75"/>
    </location>
</feature>
<dbReference type="GO" id="GO:0000156">
    <property type="term" value="F:phosphorelay response regulator activity"/>
    <property type="evidence" value="ECO:0007669"/>
    <property type="project" value="TreeGrafter"/>
</dbReference>
<dbReference type="SUPFAM" id="SSF55874">
    <property type="entry name" value="ATPase domain of HSP90 chaperone/DNA topoisomerase II/histidine kinase"/>
    <property type="match status" value="1"/>
</dbReference>
<dbReference type="GO" id="GO:0004673">
    <property type="term" value="F:protein histidine kinase activity"/>
    <property type="evidence" value="ECO:0007669"/>
    <property type="project" value="UniProtKB-EC"/>
</dbReference>
<dbReference type="EMBL" id="WKKH01000013">
    <property type="protein sequence ID" value="MRX76579.1"/>
    <property type="molecule type" value="Genomic_DNA"/>
</dbReference>
<evidence type="ECO:0000256" key="3">
    <source>
        <dbReference type="ARBA" id="ARBA00022679"/>
    </source>
</evidence>
<evidence type="ECO:0000313" key="10">
    <source>
        <dbReference type="Proteomes" id="UP000487757"/>
    </source>
</evidence>
<dbReference type="InterPro" id="IPR050351">
    <property type="entry name" value="BphY/WalK/GraS-like"/>
</dbReference>
<dbReference type="Proteomes" id="UP000487757">
    <property type="component" value="Unassembled WGS sequence"/>
</dbReference>
<evidence type="ECO:0000256" key="2">
    <source>
        <dbReference type="ARBA" id="ARBA00012438"/>
    </source>
</evidence>
<reference evidence="9 10" key="1">
    <citation type="submission" date="2019-11" db="EMBL/GenBank/DDBJ databases">
        <title>Pedobacter petrophilus genome.</title>
        <authorList>
            <person name="Feldbauer M.J."/>
            <person name="Newman J.D."/>
        </authorList>
    </citation>
    <scope>NUCLEOTIDE SEQUENCE [LARGE SCALE GENOMIC DNA]</scope>
    <source>
        <strain evidence="9 10">LMG 29686</strain>
    </source>
</reference>
<evidence type="ECO:0000256" key="6">
    <source>
        <dbReference type="ARBA" id="ARBA00022840"/>
    </source>
</evidence>
<dbReference type="PANTHER" id="PTHR42878">
    <property type="entry name" value="TWO-COMPONENT HISTIDINE KINASE"/>
    <property type="match status" value="1"/>
</dbReference>
<dbReference type="GO" id="GO:0005524">
    <property type="term" value="F:ATP binding"/>
    <property type="evidence" value="ECO:0007669"/>
    <property type="project" value="UniProtKB-KW"/>
</dbReference>
<organism evidence="9 10">
    <name type="scientific">Pedobacter petrophilus</name>
    <dbReference type="NCBI Taxonomy" id="1908241"/>
    <lineage>
        <taxon>Bacteria</taxon>
        <taxon>Pseudomonadati</taxon>
        <taxon>Bacteroidota</taxon>
        <taxon>Sphingobacteriia</taxon>
        <taxon>Sphingobacteriales</taxon>
        <taxon>Sphingobacteriaceae</taxon>
        <taxon>Pedobacter</taxon>
    </lineage>
</organism>
<dbReference type="PANTHER" id="PTHR42878:SF7">
    <property type="entry name" value="SENSOR HISTIDINE KINASE GLRK"/>
    <property type="match status" value="1"/>
</dbReference>
<protein>
    <recommendedName>
        <fullName evidence="2">histidine kinase</fullName>
        <ecNumber evidence="2">2.7.13.3</ecNumber>
    </recommendedName>
</protein>
<dbReference type="AlphaFoldDB" id="A0A7K0G036"/>
<proteinExistence type="predicted"/>
<evidence type="ECO:0000256" key="1">
    <source>
        <dbReference type="ARBA" id="ARBA00000085"/>
    </source>
</evidence>
<dbReference type="InterPro" id="IPR036890">
    <property type="entry name" value="HATPase_C_sf"/>
</dbReference>
<dbReference type="PRINTS" id="PR00344">
    <property type="entry name" value="BCTRLSENSOR"/>
</dbReference>
<comment type="caution">
    <text evidence="9">The sequence shown here is derived from an EMBL/GenBank/DDBJ whole genome shotgun (WGS) entry which is preliminary data.</text>
</comment>
<keyword evidence="10" id="KW-1185">Reference proteome</keyword>
<dbReference type="Pfam" id="PF02518">
    <property type="entry name" value="HATPase_c"/>
    <property type="match status" value="1"/>
</dbReference>
<dbReference type="InterPro" id="IPR004358">
    <property type="entry name" value="Sig_transdc_His_kin-like_C"/>
</dbReference>
<keyword evidence="6" id="KW-0067">ATP-binding</keyword>
<dbReference type="GO" id="GO:0007234">
    <property type="term" value="P:osmosensory signaling via phosphorelay pathway"/>
    <property type="evidence" value="ECO:0007669"/>
    <property type="project" value="TreeGrafter"/>
</dbReference>
<evidence type="ECO:0000256" key="7">
    <source>
        <dbReference type="ARBA" id="ARBA00023012"/>
    </source>
</evidence>
<dbReference type="Gene3D" id="3.30.565.10">
    <property type="entry name" value="Histidine kinase-like ATPase, C-terminal domain"/>
    <property type="match status" value="1"/>
</dbReference>
<evidence type="ECO:0000256" key="5">
    <source>
        <dbReference type="ARBA" id="ARBA00022777"/>
    </source>
</evidence>
<evidence type="ECO:0000313" key="9">
    <source>
        <dbReference type="EMBL" id="MRX76579.1"/>
    </source>
</evidence>
<keyword evidence="4" id="KW-0547">Nucleotide-binding</keyword>
<evidence type="ECO:0000259" key="8">
    <source>
        <dbReference type="Pfam" id="PF02518"/>
    </source>
</evidence>